<keyword evidence="4" id="KW-1185">Reference proteome</keyword>
<feature type="region of interest" description="Disordered" evidence="1">
    <location>
        <begin position="164"/>
        <end position="194"/>
    </location>
</feature>
<protein>
    <submittedName>
        <fullName evidence="3">Uncharacterized protein</fullName>
    </submittedName>
</protein>
<feature type="transmembrane region" description="Helical" evidence="2">
    <location>
        <begin position="108"/>
        <end position="129"/>
    </location>
</feature>
<dbReference type="EMBL" id="FRAH01000093">
    <property type="protein sequence ID" value="SHL32913.1"/>
    <property type="molecule type" value="Genomic_DNA"/>
</dbReference>
<accession>A0A1M6ZRF7</accession>
<proteinExistence type="predicted"/>
<feature type="transmembrane region" description="Helical" evidence="2">
    <location>
        <begin position="39"/>
        <end position="57"/>
    </location>
</feature>
<keyword evidence="2" id="KW-0472">Membrane</keyword>
<sequence>MSVFTGPVQIGRGLFIMKERFKKILSYIPGFRTKKKWKMCCAVIGYIILLLLFYGMGPSSDCVTAQDRAISQTVSRLSYLVFIGIPFLLLTDAFQISSRMKFFSRHKLIYFLVVVPFIWFICLLTIVTLSTNLETGYSSEYQAILAEKEQLAAVEAAKKAEQKATENAEKEKHAEIEATEKQKEQEEQLAEIREKEAEQRKEKINSLLDKYIENPKESNAKKVKKYTAAEVYPVISQKIKGIYTQDKTFSSYETEGKIEDLCNLYITNYPNDMNTPHFKEYLESCQAYTANKDMLWELDKKYGGDITNIYSNCQYREFYVIQKLGTYYEDTISGTIQKELDSLKEEKLEYVAANVIYDSLWGTMPDRSTYYVLRPLAPLSSSGVYTAYVKTSGTKTLRDNAGFEFESTIYQEIDATALESDMETYNNLDFEQGQLEGRLENQLK</sequence>
<dbReference type="AlphaFoldDB" id="A0A1M6ZRF7"/>
<gene>
    <name evidence="3" type="ORF">SAMN02745138_03266</name>
</gene>
<evidence type="ECO:0000256" key="2">
    <source>
        <dbReference type="SAM" id="Phobius"/>
    </source>
</evidence>
<evidence type="ECO:0000313" key="4">
    <source>
        <dbReference type="Proteomes" id="UP000183975"/>
    </source>
</evidence>
<evidence type="ECO:0000256" key="1">
    <source>
        <dbReference type="SAM" id="MobiDB-lite"/>
    </source>
</evidence>
<keyword evidence="2" id="KW-0812">Transmembrane</keyword>
<name>A0A1M6ZRF7_9FIRM</name>
<dbReference type="Proteomes" id="UP000183975">
    <property type="component" value="Unassembled WGS sequence"/>
</dbReference>
<reference evidence="3 4" key="1">
    <citation type="submission" date="2016-11" db="EMBL/GenBank/DDBJ databases">
        <authorList>
            <person name="Jaros S."/>
            <person name="Januszkiewicz K."/>
            <person name="Wedrychowicz H."/>
        </authorList>
    </citation>
    <scope>NUCLEOTIDE SEQUENCE [LARGE SCALE GENOMIC DNA]</scope>
    <source>
        <strain evidence="3 4">DSM 14214</strain>
    </source>
</reference>
<keyword evidence="2" id="KW-1133">Transmembrane helix</keyword>
<feature type="transmembrane region" description="Helical" evidence="2">
    <location>
        <begin position="77"/>
        <end position="96"/>
    </location>
</feature>
<organism evidence="3 4">
    <name type="scientific">Anaerotignum lactatifermentans DSM 14214</name>
    <dbReference type="NCBI Taxonomy" id="1121323"/>
    <lineage>
        <taxon>Bacteria</taxon>
        <taxon>Bacillati</taxon>
        <taxon>Bacillota</taxon>
        <taxon>Clostridia</taxon>
        <taxon>Lachnospirales</taxon>
        <taxon>Anaerotignaceae</taxon>
        <taxon>Anaerotignum</taxon>
    </lineage>
</organism>
<evidence type="ECO:0000313" key="3">
    <source>
        <dbReference type="EMBL" id="SHL32913.1"/>
    </source>
</evidence>